<evidence type="ECO:0000256" key="1">
    <source>
        <dbReference type="ARBA" id="ARBA00022741"/>
    </source>
</evidence>
<dbReference type="RefSeq" id="WP_151621014.1">
    <property type="nucleotide sequence ID" value="NZ_WBXO01000010.1"/>
</dbReference>
<dbReference type="Gene3D" id="3.30.230.10">
    <property type="match status" value="1"/>
</dbReference>
<dbReference type="Pfam" id="PF01078">
    <property type="entry name" value="Mg_chelatase"/>
    <property type="match status" value="1"/>
</dbReference>
<dbReference type="OrthoDB" id="9813147at2"/>
<feature type="domain" description="Mg chelatase-related protein C-terminal" evidence="4">
    <location>
        <begin position="404"/>
        <end position="500"/>
    </location>
</feature>
<dbReference type="EMBL" id="WBXO01000010">
    <property type="protein sequence ID" value="KAB2951628.1"/>
    <property type="molecule type" value="Genomic_DNA"/>
</dbReference>
<sequence>MTTVLKSFAINGIDGYQVEVEISTLTGQPSMAIVGLGDTAVKEAKQRIESALITAGYEFPKMKIVINLAPGDIKKSGTHFDLPMAVGLLNASKQIQLDDLQRNNYAFLGELSLNGQIRPVKGVLPMAIKARQTGLTHLIVPTGNIREAQLVEGLEVLGFSRLERLVEYIQGKGRADPIPPEEEAIKPFKTIDFRDVLGQELLIESIVLASAGGHNMLMSGTPGCGKSMIAKRIPTILPELSREEALEVTKIYSVAGFLYQQDRLITERPFRSPHHNASLNALVGGGSPVVPGEISLAHHGVLFLDEIAEYSKKTLDAMRQPIEDKKVTIARVRHSVTYPCNFMLVAAMNPCPCGYFGQGRCRCSDYEVLKYRQKISGPILDRIDIQKNVRPVNITRLSPEDIGRSSEELRQRVQEARKKQQERFAHLTGINCNAQMNEAMVKEFCPLQRDSLEILQLAHQQFEFSARTYHKLLKIARTSADLDGAKTIEQSHILTALSCREMDKEQSKLLVV</sequence>
<dbReference type="SUPFAM" id="SSF54211">
    <property type="entry name" value="Ribosomal protein S5 domain 2-like"/>
    <property type="match status" value="1"/>
</dbReference>
<dbReference type="PRINTS" id="PR01657">
    <property type="entry name" value="MCMFAMILY"/>
</dbReference>
<dbReference type="NCBIfam" id="TIGR00368">
    <property type="entry name" value="YifB family Mg chelatase-like AAA ATPase"/>
    <property type="match status" value="1"/>
</dbReference>
<keyword evidence="1" id="KW-0547">Nucleotide-binding</keyword>
<evidence type="ECO:0000256" key="2">
    <source>
        <dbReference type="ARBA" id="ARBA00022840"/>
    </source>
</evidence>
<dbReference type="PANTHER" id="PTHR32039">
    <property type="entry name" value="MAGNESIUM-CHELATASE SUBUNIT CHLI"/>
    <property type="match status" value="1"/>
</dbReference>
<dbReference type="InterPro" id="IPR001208">
    <property type="entry name" value="MCM_dom"/>
</dbReference>
<keyword evidence="6" id="KW-1185">Reference proteome</keyword>
<accession>A0A6I0EUW9</accession>
<organism evidence="5 6">
    <name type="scientific">Heliorestis acidaminivorans</name>
    <dbReference type="NCBI Taxonomy" id="553427"/>
    <lineage>
        <taxon>Bacteria</taxon>
        <taxon>Bacillati</taxon>
        <taxon>Bacillota</taxon>
        <taxon>Clostridia</taxon>
        <taxon>Eubacteriales</taxon>
        <taxon>Heliobacteriaceae</taxon>
        <taxon>Heliorestis</taxon>
    </lineage>
</organism>
<evidence type="ECO:0000313" key="6">
    <source>
        <dbReference type="Proteomes" id="UP000468766"/>
    </source>
</evidence>
<dbReference type="InterPro" id="IPR000523">
    <property type="entry name" value="Mg_chelatse_chII-like_cat_dom"/>
</dbReference>
<evidence type="ECO:0000313" key="5">
    <source>
        <dbReference type="EMBL" id="KAB2951628.1"/>
    </source>
</evidence>
<dbReference type="Pfam" id="PF13541">
    <property type="entry name" value="ChlI"/>
    <property type="match status" value="1"/>
</dbReference>
<dbReference type="AlphaFoldDB" id="A0A6I0EUW9"/>
<name>A0A6I0EUW9_9FIRM</name>
<evidence type="ECO:0000259" key="4">
    <source>
        <dbReference type="Pfam" id="PF13335"/>
    </source>
</evidence>
<feature type="domain" description="Magnesium chelatase ChlI-like catalytic" evidence="3">
    <location>
        <begin position="192"/>
        <end position="394"/>
    </location>
</feature>
<protein>
    <submittedName>
        <fullName evidence="5">YifB family Mg chelatase-like AAA ATPase</fullName>
    </submittedName>
</protein>
<dbReference type="InterPro" id="IPR014721">
    <property type="entry name" value="Ribsml_uS5_D2-typ_fold_subgr"/>
</dbReference>
<gene>
    <name evidence="5" type="ORF">F9B85_11375</name>
</gene>
<dbReference type="Pfam" id="PF13335">
    <property type="entry name" value="Mg_chelatase_C"/>
    <property type="match status" value="1"/>
</dbReference>
<reference evidence="5 6" key="1">
    <citation type="submission" date="2019-10" db="EMBL/GenBank/DDBJ databases">
        <title>Whole-genome sequence of the extremophile Heliorestis acidaminivorans DSM 24790.</title>
        <authorList>
            <person name="Kyndt J.A."/>
            <person name="Meyer T.E."/>
        </authorList>
    </citation>
    <scope>NUCLEOTIDE SEQUENCE [LARGE SCALE GENOMIC DNA]</scope>
    <source>
        <strain evidence="5 6">DSM 24790</strain>
    </source>
</reference>
<dbReference type="Gene3D" id="3.40.50.300">
    <property type="entry name" value="P-loop containing nucleotide triphosphate hydrolases"/>
    <property type="match status" value="1"/>
</dbReference>
<dbReference type="Proteomes" id="UP000468766">
    <property type="component" value="Unassembled WGS sequence"/>
</dbReference>
<dbReference type="SUPFAM" id="SSF52540">
    <property type="entry name" value="P-loop containing nucleoside triphosphate hydrolases"/>
    <property type="match status" value="1"/>
</dbReference>
<dbReference type="InterPro" id="IPR004482">
    <property type="entry name" value="Mg_chelat-rel"/>
</dbReference>
<dbReference type="InterPro" id="IPR045006">
    <property type="entry name" value="CHLI-like"/>
</dbReference>
<comment type="caution">
    <text evidence="5">The sequence shown here is derived from an EMBL/GenBank/DDBJ whole genome shotgun (WGS) entry which is preliminary data.</text>
</comment>
<dbReference type="GO" id="GO:0003677">
    <property type="term" value="F:DNA binding"/>
    <property type="evidence" value="ECO:0007669"/>
    <property type="project" value="InterPro"/>
</dbReference>
<evidence type="ECO:0000259" key="3">
    <source>
        <dbReference type="Pfam" id="PF01078"/>
    </source>
</evidence>
<dbReference type="GO" id="GO:0005524">
    <property type="term" value="F:ATP binding"/>
    <property type="evidence" value="ECO:0007669"/>
    <property type="project" value="UniProtKB-KW"/>
</dbReference>
<proteinExistence type="predicted"/>
<dbReference type="InterPro" id="IPR020568">
    <property type="entry name" value="Ribosomal_Su5_D2-typ_SF"/>
</dbReference>
<dbReference type="PANTHER" id="PTHR32039:SF7">
    <property type="entry name" value="COMPETENCE PROTEIN COMM"/>
    <property type="match status" value="1"/>
</dbReference>
<dbReference type="InterPro" id="IPR027417">
    <property type="entry name" value="P-loop_NTPase"/>
</dbReference>
<keyword evidence="2" id="KW-0067">ATP-binding</keyword>
<dbReference type="InterPro" id="IPR025158">
    <property type="entry name" value="Mg_chelat-rel_C"/>
</dbReference>